<name>A0ACC2K404_PERAE</name>
<protein>
    <submittedName>
        <fullName evidence="1">Uncharacterized protein</fullName>
    </submittedName>
</protein>
<evidence type="ECO:0000313" key="1">
    <source>
        <dbReference type="EMBL" id="KAJ8615771.1"/>
    </source>
</evidence>
<keyword evidence="2" id="KW-1185">Reference proteome</keyword>
<reference evidence="1 2" key="1">
    <citation type="journal article" date="2022" name="Hortic Res">
        <title>A haplotype resolved chromosomal level avocado genome allows analysis of novel avocado genes.</title>
        <authorList>
            <person name="Nath O."/>
            <person name="Fletcher S.J."/>
            <person name="Hayward A."/>
            <person name="Shaw L.M."/>
            <person name="Masouleh A.K."/>
            <person name="Furtado A."/>
            <person name="Henry R.J."/>
            <person name="Mitter N."/>
        </authorList>
    </citation>
    <scope>NUCLEOTIDE SEQUENCE [LARGE SCALE GENOMIC DNA]</scope>
    <source>
        <strain evidence="2">cv. Hass</strain>
    </source>
</reference>
<dbReference type="Proteomes" id="UP001234297">
    <property type="component" value="Chromosome 12"/>
</dbReference>
<gene>
    <name evidence="1" type="ORF">MRB53_035143</name>
</gene>
<dbReference type="EMBL" id="CM056820">
    <property type="protein sequence ID" value="KAJ8615771.1"/>
    <property type="molecule type" value="Genomic_DNA"/>
</dbReference>
<organism evidence="1 2">
    <name type="scientific">Persea americana</name>
    <name type="common">Avocado</name>
    <dbReference type="NCBI Taxonomy" id="3435"/>
    <lineage>
        <taxon>Eukaryota</taxon>
        <taxon>Viridiplantae</taxon>
        <taxon>Streptophyta</taxon>
        <taxon>Embryophyta</taxon>
        <taxon>Tracheophyta</taxon>
        <taxon>Spermatophyta</taxon>
        <taxon>Magnoliopsida</taxon>
        <taxon>Magnoliidae</taxon>
        <taxon>Laurales</taxon>
        <taxon>Lauraceae</taxon>
        <taxon>Persea</taxon>
    </lineage>
</organism>
<sequence length="279" mass="31678">MESQSPSSRRQRTRILYTWGAFLLIIAHKAYKRAEKTHCPMGSLAHRLASLAGPIVYTIQSQLLTILSLADDQILYIEDMIEALFPPSAYVFNKIDSLATASETLPRKLDTILDQCPTMIHQMPALDWASIHFGETLNFLVVVLTDWAYDGAREVREITIHVNCNESTNAVELEEYQSDPNGGPDVKRPRPIGKSLDSIYYTSKIVGCIDDHNDDDDLTSYEEIMSVSKDMNEDDEKRVLHVNDEAQTHLKREVVDNTEDSEEEPILELFNAGWHTRPL</sequence>
<accession>A0ACC2K404</accession>
<evidence type="ECO:0000313" key="2">
    <source>
        <dbReference type="Proteomes" id="UP001234297"/>
    </source>
</evidence>
<proteinExistence type="predicted"/>
<comment type="caution">
    <text evidence="1">The sequence shown here is derived from an EMBL/GenBank/DDBJ whole genome shotgun (WGS) entry which is preliminary data.</text>
</comment>